<proteinExistence type="predicted"/>
<reference evidence="1" key="2">
    <citation type="submission" date="2021-05" db="EMBL/GenBank/DDBJ databases">
        <title>Protein family content uncovers lineage relationships and bacterial pathway maintenance mechanisms in DPANN archaea.</title>
        <authorList>
            <person name="Castelle C.J."/>
            <person name="Meheust R."/>
            <person name="Jaffe A.L."/>
            <person name="Seitz K."/>
            <person name="Gong X."/>
            <person name="Baker B.J."/>
            <person name="Banfield J.F."/>
        </authorList>
    </citation>
    <scope>NUCLEOTIDE SEQUENCE</scope>
    <source>
        <strain evidence="1">RIFCSPLOWO2_01_FULL_58_19</strain>
    </source>
</reference>
<dbReference type="EMBL" id="JAGVWE010000006">
    <property type="protein sequence ID" value="MBS3063618.1"/>
    <property type="molecule type" value="Genomic_DNA"/>
</dbReference>
<protein>
    <submittedName>
        <fullName evidence="1">Uncharacterized protein</fullName>
    </submittedName>
</protein>
<dbReference type="Proteomes" id="UP000678237">
    <property type="component" value="Unassembled WGS sequence"/>
</dbReference>
<organism evidence="1 2">
    <name type="scientific">Candidatus Iainarchaeum sp</name>
    <dbReference type="NCBI Taxonomy" id="3101447"/>
    <lineage>
        <taxon>Archaea</taxon>
        <taxon>Candidatus Iainarchaeota</taxon>
        <taxon>Candidatus Iainarchaeia</taxon>
        <taxon>Candidatus Iainarchaeales</taxon>
        <taxon>Candidatus Iainarchaeaceae</taxon>
        <taxon>Candidatus Iainarchaeum</taxon>
    </lineage>
</organism>
<comment type="caution">
    <text evidence="1">The sequence shown here is derived from an EMBL/GenBank/DDBJ whole genome shotgun (WGS) entry which is preliminary data.</text>
</comment>
<name>A0A8T4L8P1_9ARCH</name>
<accession>A0A8T4L8P1</accession>
<gene>
    <name evidence="1" type="ORF">J4203_07185</name>
</gene>
<dbReference type="AlphaFoldDB" id="A0A8T4L8P1"/>
<reference evidence="1" key="1">
    <citation type="submission" date="2021-03" db="EMBL/GenBank/DDBJ databases">
        <authorList>
            <person name="Jaffe A."/>
        </authorList>
    </citation>
    <scope>NUCLEOTIDE SEQUENCE</scope>
    <source>
        <strain evidence="1">RIFCSPLOWO2_01_FULL_58_19</strain>
    </source>
</reference>
<evidence type="ECO:0000313" key="1">
    <source>
        <dbReference type="EMBL" id="MBS3063618.1"/>
    </source>
</evidence>
<sequence length="51" mass="5863">MFQNFTAEQLREIVEEIARVLETCLTVYAFGGAVMVFDALKNGSKPQKRRR</sequence>
<evidence type="ECO:0000313" key="2">
    <source>
        <dbReference type="Proteomes" id="UP000678237"/>
    </source>
</evidence>